<keyword evidence="1" id="KW-1133">Transmembrane helix</keyword>
<feature type="transmembrane region" description="Helical" evidence="1">
    <location>
        <begin position="314"/>
        <end position="337"/>
    </location>
</feature>
<feature type="transmembrane region" description="Helical" evidence="1">
    <location>
        <begin position="353"/>
        <end position="373"/>
    </location>
</feature>
<dbReference type="GO" id="GO:0032259">
    <property type="term" value="P:methylation"/>
    <property type="evidence" value="ECO:0007669"/>
    <property type="project" value="UniProtKB-KW"/>
</dbReference>
<keyword evidence="1" id="KW-0812">Transmembrane</keyword>
<keyword evidence="4" id="KW-1185">Reference proteome</keyword>
<dbReference type="Gene3D" id="3.40.50.150">
    <property type="entry name" value="Vaccinia Virus protein VP39"/>
    <property type="match status" value="1"/>
</dbReference>
<dbReference type="GO" id="GO:0008168">
    <property type="term" value="F:methyltransferase activity"/>
    <property type="evidence" value="ECO:0007669"/>
    <property type="project" value="UniProtKB-KW"/>
</dbReference>
<dbReference type="KEGG" id="dli:dnl_24240"/>
<dbReference type="RefSeq" id="WP_207691808.1">
    <property type="nucleotide sequence ID" value="NZ_CP061799.1"/>
</dbReference>
<dbReference type="InterPro" id="IPR050545">
    <property type="entry name" value="Mycobact_MmpL"/>
</dbReference>
<dbReference type="Pfam" id="PF13649">
    <property type="entry name" value="Methyltransf_25"/>
    <property type="match status" value="1"/>
</dbReference>
<dbReference type="SUPFAM" id="SSF82866">
    <property type="entry name" value="Multidrug efflux transporter AcrB transmembrane domain"/>
    <property type="match status" value="2"/>
</dbReference>
<feature type="transmembrane region" description="Helical" evidence="1">
    <location>
        <begin position="676"/>
        <end position="695"/>
    </location>
</feature>
<dbReference type="GO" id="GO:0005886">
    <property type="term" value="C:plasma membrane"/>
    <property type="evidence" value="ECO:0007669"/>
    <property type="project" value="TreeGrafter"/>
</dbReference>
<feature type="transmembrane region" description="Helical" evidence="1">
    <location>
        <begin position="385"/>
        <end position="407"/>
    </location>
</feature>
<feature type="transmembrane region" description="Helical" evidence="1">
    <location>
        <begin position="701"/>
        <end position="720"/>
    </location>
</feature>
<feature type="transmembrane region" description="Helical" evidence="1">
    <location>
        <begin position="288"/>
        <end position="308"/>
    </location>
</feature>
<keyword evidence="3" id="KW-0489">Methyltransferase</keyword>
<dbReference type="InterPro" id="IPR041698">
    <property type="entry name" value="Methyltransf_25"/>
</dbReference>
<evidence type="ECO:0000259" key="2">
    <source>
        <dbReference type="Pfam" id="PF13649"/>
    </source>
</evidence>
<proteinExistence type="predicted"/>
<reference evidence="3" key="1">
    <citation type="journal article" date="2021" name="Microb. Physiol.">
        <title>Proteogenomic Insights into the Physiology of Marine, Sulfate-Reducing, Filamentous Desulfonema limicola and Desulfonema magnum.</title>
        <authorList>
            <person name="Schnaars V."/>
            <person name="Wohlbrand L."/>
            <person name="Scheve S."/>
            <person name="Hinrichs C."/>
            <person name="Reinhardt R."/>
            <person name="Rabus R."/>
        </authorList>
    </citation>
    <scope>NUCLEOTIDE SEQUENCE</scope>
    <source>
        <strain evidence="3">5ac10</strain>
    </source>
</reference>
<protein>
    <submittedName>
        <fullName evidence="3">SAM-dependent methyltransferase</fullName>
    </submittedName>
</protein>
<evidence type="ECO:0000313" key="4">
    <source>
        <dbReference type="Proteomes" id="UP000663720"/>
    </source>
</evidence>
<dbReference type="Gene3D" id="1.20.1640.10">
    <property type="entry name" value="Multidrug efflux transporter AcrB transmembrane domain"/>
    <property type="match status" value="2"/>
</dbReference>
<feature type="transmembrane region" description="Helical" evidence="1">
    <location>
        <begin position="262"/>
        <end position="281"/>
    </location>
</feature>
<gene>
    <name evidence="3" type="ORF">dnl_24240</name>
</gene>
<feature type="transmembrane region" description="Helical" evidence="1">
    <location>
        <begin position="644"/>
        <end position="669"/>
    </location>
</feature>
<evidence type="ECO:0000313" key="3">
    <source>
        <dbReference type="EMBL" id="QTA80134.1"/>
    </source>
</evidence>
<dbReference type="CDD" id="cd02440">
    <property type="entry name" value="AdoMet_MTases"/>
    <property type="match status" value="1"/>
</dbReference>
<sequence>MKTTKFNLKLFILVILSTAALTIAGIYIAEIDTDITKYLPHNDPVISDAGYIFKNHPMQDQLIINISHEQKNQNSGPDILVQCAEELEKELLKSGLFKKAGMEDFQALIPELIDYIINNLPVLFSEKEINQNILPLLDKDKIQERVKHLYQSLTGLDGIGQASYIEKDPLGLKDMVLARLADMAPSQQISIYKGRILSSDLNHALIIAVPAKPGTDTAFAKNLNDLLNALSMKLGSKYKTILTPVGAYRAALDNETIVRKDVQTAILFATLGIAVLLLLAFPRPLIGLLAFLPALAGTAAAFFVFALTHKTISIMALGFGGAIISITIDHGIAYLLFLDQPHETKGKQASKEIWALGLIAALTTMGAFGALYFSDFPMFEQLGQFTALGIGFSFLFVHFIFPKIFPAMPPAQKKDLPLRKIIIKLSSAGKKGAFAALVFASVMLFFAKPEFNVNLSSMNTVTDQTSKAEKLVSDVWGSDIFSRIYIMTQEKNLADLQDKWDSLLKAWEKDMEADFINSGFIPSMIFPGRQRAMENFAAWEKFWSFERIERLKQDMADADYGFSPDAFAPFYNIISRQADLGKLAVSEKFFPLAGISRKSGETDFIHFSSLTPGKNHNPKDFYNKYKEYGKIFDPVHFSKKLGNLLFSTFMKMLFIISAGIILLLFIFFFDLKLTTVSILPVIFAMISTLGTLKLAGHPLDIPALMLSIIVLGMGIDYSLFMVRAYQRYPDESAPEFEIIKTAVFMASISTIIGFGVLIFAEHSMLKSAGLTSLLAIGYSLAGAFLILPPILNKIFEQKQETENKSQDIHTRVCLRYKNMEAYPRMFARFKLKLDPMFAELSEVLKNSKPFKTIIDIGCGYGVPACWLLEKYPGSNVYGIDPDDERIRIADRAINKRGYAVCAKAPDLPDLPEKADAVFLLDIIHFLNNKELSLTLERIRQKMNVRGTLIIRSLIPRADKKYSKTWKLEEFKMKTAKITPHYRTAEQIEQMIIQAGFKIELIESSGTSQELMWFKMQGQAQGPASTDGYYAISV</sequence>
<dbReference type="AlphaFoldDB" id="A0A975B760"/>
<name>A0A975B760_9BACT</name>
<accession>A0A975B760</accession>
<feature type="transmembrane region" description="Helical" evidence="1">
    <location>
        <begin position="741"/>
        <end position="760"/>
    </location>
</feature>
<keyword evidence="1" id="KW-0472">Membrane</keyword>
<dbReference type="PANTHER" id="PTHR33406:SF13">
    <property type="entry name" value="MEMBRANE PROTEIN YDFJ"/>
    <property type="match status" value="1"/>
</dbReference>
<dbReference type="Proteomes" id="UP000663720">
    <property type="component" value="Chromosome"/>
</dbReference>
<feature type="domain" description="Methyltransferase" evidence="2">
    <location>
        <begin position="853"/>
        <end position="941"/>
    </location>
</feature>
<evidence type="ECO:0000256" key="1">
    <source>
        <dbReference type="SAM" id="Phobius"/>
    </source>
</evidence>
<dbReference type="PANTHER" id="PTHR33406">
    <property type="entry name" value="MEMBRANE PROTEIN MJ1562-RELATED"/>
    <property type="match status" value="1"/>
</dbReference>
<organism evidence="3 4">
    <name type="scientific">Desulfonema limicola</name>
    <dbReference type="NCBI Taxonomy" id="45656"/>
    <lineage>
        <taxon>Bacteria</taxon>
        <taxon>Pseudomonadati</taxon>
        <taxon>Thermodesulfobacteriota</taxon>
        <taxon>Desulfobacteria</taxon>
        <taxon>Desulfobacterales</taxon>
        <taxon>Desulfococcaceae</taxon>
        <taxon>Desulfonema</taxon>
    </lineage>
</organism>
<dbReference type="SUPFAM" id="SSF53335">
    <property type="entry name" value="S-adenosyl-L-methionine-dependent methyltransferases"/>
    <property type="match status" value="1"/>
</dbReference>
<keyword evidence="3" id="KW-0808">Transferase</keyword>
<dbReference type="EMBL" id="CP061799">
    <property type="protein sequence ID" value="QTA80134.1"/>
    <property type="molecule type" value="Genomic_DNA"/>
</dbReference>
<dbReference type="InterPro" id="IPR029063">
    <property type="entry name" value="SAM-dependent_MTases_sf"/>
</dbReference>
<feature type="transmembrane region" description="Helical" evidence="1">
    <location>
        <begin position="772"/>
        <end position="791"/>
    </location>
</feature>